<evidence type="ECO:0000256" key="1">
    <source>
        <dbReference type="ARBA" id="ARBA00004826"/>
    </source>
</evidence>
<dbReference type="GO" id="GO:0009240">
    <property type="term" value="P:isopentenyl diphosphate biosynthetic process"/>
    <property type="evidence" value="ECO:0007669"/>
    <property type="project" value="TreeGrafter"/>
</dbReference>
<dbReference type="Gene3D" id="3.90.79.10">
    <property type="entry name" value="Nucleoside Triphosphate Pyrophosphohydrolase"/>
    <property type="match status" value="1"/>
</dbReference>
<dbReference type="GO" id="GO:0005737">
    <property type="term" value="C:cytoplasm"/>
    <property type="evidence" value="ECO:0007669"/>
    <property type="project" value="TreeGrafter"/>
</dbReference>
<dbReference type="InterPro" id="IPR015797">
    <property type="entry name" value="NUDIX_hydrolase-like_dom_sf"/>
</dbReference>
<comment type="similarity">
    <text evidence="2">Belongs to the IPP isomerase type 1 family.</text>
</comment>
<dbReference type="SUPFAM" id="SSF55811">
    <property type="entry name" value="Nudix"/>
    <property type="match status" value="1"/>
</dbReference>
<dbReference type="GO" id="GO:0004452">
    <property type="term" value="F:isopentenyl-diphosphate delta-isomerase activity"/>
    <property type="evidence" value="ECO:0007669"/>
    <property type="project" value="UniProtKB-EC"/>
</dbReference>
<dbReference type="PROSITE" id="PS51462">
    <property type="entry name" value="NUDIX"/>
    <property type="match status" value="1"/>
</dbReference>
<organism evidence="7">
    <name type="scientific">Corethron hystrix</name>
    <dbReference type="NCBI Taxonomy" id="216773"/>
    <lineage>
        <taxon>Eukaryota</taxon>
        <taxon>Sar</taxon>
        <taxon>Stramenopiles</taxon>
        <taxon>Ochrophyta</taxon>
        <taxon>Bacillariophyta</taxon>
        <taxon>Coscinodiscophyceae</taxon>
        <taxon>Corethrophycidae</taxon>
        <taxon>Corethrales</taxon>
        <taxon>Corethraceae</taxon>
        <taxon>Corethron</taxon>
    </lineage>
</organism>
<evidence type="ECO:0000259" key="6">
    <source>
        <dbReference type="PROSITE" id="PS51462"/>
    </source>
</evidence>
<evidence type="ECO:0000313" key="7">
    <source>
        <dbReference type="EMBL" id="CAD8896345.1"/>
    </source>
</evidence>
<comment type="pathway">
    <text evidence="1">Isoprenoid biosynthesis; dimethylallyl diphosphate biosynthesis; dimethylallyl diphosphate from isopentenyl diphosphate: step 1/1.</text>
</comment>
<name>A0A7S1FYU7_9STRA</name>
<proteinExistence type="inferred from homology"/>
<dbReference type="InterPro" id="IPR011876">
    <property type="entry name" value="IsopentenylPP_isomerase_typ1"/>
</dbReference>
<dbReference type="GO" id="GO:0050992">
    <property type="term" value="P:dimethylallyl diphosphate biosynthetic process"/>
    <property type="evidence" value="ECO:0007669"/>
    <property type="project" value="UniProtKB-UniPathway"/>
</dbReference>
<dbReference type="EC" id="5.3.3.2" evidence="3"/>
<reference evidence="7" key="1">
    <citation type="submission" date="2021-01" db="EMBL/GenBank/DDBJ databases">
        <authorList>
            <person name="Corre E."/>
            <person name="Pelletier E."/>
            <person name="Niang G."/>
            <person name="Scheremetjew M."/>
            <person name="Finn R."/>
            <person name="Kale V."/>
            <person name="Holt S."/>
            <person name="Cochrane G."/>
            <person name="Meng A."/>
            <person name="Brown T."/>
            <person name="Cohen L."/>
        </authorList>
    </citation>
    <scope>NUCLEOTIDE SEQUENCE</scope>
    <source>
        <strain evidence="7">308</strain>
    </source>
</reference>
<dbReference type="EMBL" id="HBFR01032420">
    <property type="protein sequence ID" value="CAD8896345.1"/>
    <property type="molecule type" value="Transcribed_RNA"/>
</dbReference>
<dbReference type="PANTHER" id="PTHR10885">
    <property type="entry name" value="ISOPENTENYL-DIPHOSPHATE DELTA-ISOMERASE"/>
    <property type="match status" value="1"/>
</dbReference>
<dbReference type="NCBIfam" id="TIGR02150">
    <property type="entry name" value="IPP_isom_1"/>
    <property type="match status" value="1"/>
</dbReference>
<evidence type="ECO:0000256" key="5">
    <source>
        <dbReference type="ARBA" id="ARBA00023235"/>
    </source>
</evidence>
<gene>
    <name evidence="7" type="ORF">CHYS00102_LOCUS23559</name>
</gene>
<protein>
    <recommendedName>
        <fullName evidence="3">isopentenyl-diphosphate Delta-isomerase</fullName>
        <ecNumber evidence="3">5.3.3.2</ecNumber>
    </recommendedName>
</protein>
<dbReference type="AlphaFoldDB" id="A0A7S1FYU7"/>
<feature type="domain" description="Nudix hydrolase" evidence="6">
    <location>
        <begin position="63"/>
        <end position="234"/>
    </location>
</feature>
<keyword evidence="5" id="KW-0413">Isomerase</keyword>
<evidence type="ECO:0000256" key="4">
    <source>
        <dbReference type="ARBA" id="ARBA00023229"/>
    </source>
</evidence>
<evidence type="ECO:0000256" key="3">
    <source>
        <dbReference type="ARBA" id="ARBA00012057"/>
    </source>
</evidence>
<dbReference type="UniPathway" id="UPA00059">
    <property type="reaction ID" value="UER00104"/>
</dbReference>
<dbReference type="Pfam" id="PF00293">
    <property type="entry name" value="NUDIX"/>
    <property type="match status" value="1"/>
</dbReference>
<dbReference type="CDD" id="cd02885">
    <property type="entry name" value="NUDIX_IPP_Isomerase"/>
    <property type="match status" value="1"/>
</dbReference>
<keyword evidence="4" id="KW-0414">Isoprene biosynthesis</keyword>
<evidence type="ECO:0000256" key="2">
    <source>
        <dbReference type="ARBA" id="ARBA00007579"/>
    </source>
</evidence>
<accession>A0A7S1FYU7</accession>
<dbReference type="PANTHER" id="PTHR10885:SF0">
    <property type="entry name" value="ISOPENTENYL-DIPHOSPHATE DELTA-ISOMERASE"/>
    <property type="match status" value="1"/>
</dbReference>
<dbReference type="InterPro" id="IPR000086">
    <property type="entry name" value="NUDIX_hydrolase_dom"/>
</dbReference>
<sequence length="308" mass="34275">MDTTNAADKASLPKASIWDGASMTQDDMMLRDAVLVLDHDDNVIGSESKKNAHVFSPSQPRGVLHRAFSVFLFDEESGDLLLQKRAASKITFPNVWTNTCCSHPLHAMEPPEVDALAEVADGSVPGSKHAAIRKLEHELGIAAEDVPHSSFVFLTRMHYWAADTVTHGKMSPWGEHEIDFVLFVSVKGAKKRGLFFARPRPDEVDDVWWIGHDDLARELVIEGGDRLWSPWFRLIAKKWLLGEGGWWKDVKKICAGKPTRHDDFGTIHRFDPPREHFGGAGEAGQWLGNLVVAPESKGDKDNALGNRD</sequence>